<dbReference type="Proteomes" id="UP000824120">
    <property type="component" value="Chromosome 9"/>
</dbReference>
<evidence type="ECO:0000313" key="2">
    <source>
        <dbReference type="Proteomes" id="UP000824120"/>
    </source>
</evidence>
<protein>
    <recommendedName>
        <fullName evidence="3">Reverse transcriptase zinc-binding domain-containing protein</fullName>
    </recommendedName>
</protein>
<dbReference type="PANTHER" id="PTHR36617">
    <property type="entry name" value="PROTEIN, PUTATIVE-RELATED"/>
    <property type="match status" value="1"/>
</dbReference>
<sequence length="162" mass="18749">MMSLFPIPGIKKKINKLRRVFLWQGNKEKLGGFGDSVLNLALWRRFISRKYGLQNNWITDEVTCAFGCSVWKTIRKLWPSFASNMSFKIGDGVKTYFWNEIWIRDRNLKTLFQDLFILSLQQMATVAHVSQKGVIEGHDSPIWKLHNKGSFTVKSCYLATGI</sequence>
<evidence type="ECO:0000313" key="1">
    <source>
        <dbReference type="EMBL" id="KAG5584679.1"/>
    </source>
</evidence>
<dbReference type="EMBL" id="JACXVP010000009">
    <property type="protein sequence ID" value="KAG5584679.1"/>
    <property type="molecule type" value="Genomic_DNA"/>
</dbReference>
<name>A0A9J5XAK9_SOLCO</name>
<comment type="caution">
    <text evidence="1">The sequence shown here is derived from an EMBL/GenBank/DDBJ whole genome shotgun (WGS) entry which is preliminary data.</text>
</comment>
<accession>A0A9J5XAK9</accession>
<evidence type="ECO:0008006" key="3">
    <source>
        <dbReference type="Google" id="ProtNLM"/>
    </source>
</evidence>
<reference evidence="1 2" key="1">
    <citation type="submission" date="2020-09" db="EMBL/GenBank/DDBJ databases">
        <title>De no assembly of potato wild relative species, Solanum commersonii.</title>
        <authorList>
            <person name="Cho K."/>
        </authorList>
    </citation>
    <scope>NUCLEOTIDE SEQUENCE [LARGE SCALE GENOMIC DNA]</scope>
    <source>
        <strain evidence="1">LZ3.2</strain>
        <tissue evidence="1">Leaf</tissue>
    </source>
</reference>
<dbReference type="AlphaFoldDB" id="A0A9J5XAK9"/>
<proteinExistence type="predicted"/>
<dbReference type="OrthoDB" id="1306001at2759"/>
<organism evidence="1 2">
    <name type="scientific">Solanum commersonii</name>
    <name type="common">Commerson's wild potato</name>
    <name type="synonym">Commerson's nightshade</name>
    <dbReference type="NCBI Taxonomy" id="4109"/>
    <lineage>
        <taxon>Eukaryota</taxon>
        <taxon>Viridiplantae</taxon>
        <taxon>Streptophyta</taxon>
        <taxon>Embryophyta</taxon>
        <taxon>Tracheophyta</taxon>
        <taxon>Spermatophyta</taxon>
        <taxon>Magnoliopsida</taxon>
        <taxon>eudicotyledons</taxon>
        <taxon>Gunneridae</taxon>
        <taxon>Pentapetalae</taxon>
        <taxon>asterids</taxon>
        <taxon>lamiids</taxon>
        <taxon>Solanales</taxon>
        <taxon>Solanaceae</taxon>
        <taxon>Solanoideae</taxon>
        <taxon>Solaneae</taxon>
        <taxon>Solanum</taxon>
    </lineage>
</organism>
<keyword evidence="2" id="KW-1185">Reference proteome</keyword>
<dbReference type="PANTHER" id="PTHR36617:SF16">
    <property type="entry name" value="OS04G0516500 PROTEIN"/>
    <property type="match status" value="1"/>
</dbReference>
<gene>
    <name evidence="1" type="ORF">H5410_045113</name>
</gene>